<accession>A0A367GPE4</accession>
<dbReference type="Proteomes" id="UP000253209">
    <property type="component" value="Unassembled WGS sequence"/>
</dbReference>
<name>A0A367GPE4_9SPHI</name>
<dbReference type="Gene3D" id="3.20.20.80">
    <property type="entry name" value="Glycosidases"/>
    <property type="match status" value="1"/>
</dbReference>
<protein>
    <recommendedName>
        <fullName evidence="5">Glycoside hydrolase family 5 domain-containing protein</fullName>
    </recommendedName>
</protein>
<reference evidence="6 7" key="1">
    <citation type="submission" date="2018-05" db="EMBL/GenBank/DDBJ databases">
        <title>Mucilaginibacter hurinus sp. nov., isolated from briquette warehouse soil.</title>
        <authorList>
            <person name="Choi L."/>
        </authorList>
    </citation>
    <scope>NUCLEOTIDE SEQUENCE [LARGE SCALE GENOMIC DNA]</scope>
    <source>
        <strain evidence="6 7">ZR32</strain>
    </source>
</reference>
<dbReference type="AlphaFoldDB" id="A0A367GPE4"/>
<dbReference type="GO" id="GO:0000272">
    <property type="term" value="P:polysaccharide catabolic process"/>
    <property type="evidence" value="ECO:0007669"/>
    <property type="project" value="InterPro"/>
</dbReference>
<evidence type="ECO:0000256" key="2">
    <source>
        <dbReference type="ARBA" id="ARBA00023295"/>
    </source>
</evidence>
<comment type="similarity">
    <text evidence="3">Belongs to the glycosyl hydrolase 5 (cellulase A) family.</text>
</comment>
<dbReference type="EMBL" id="QGDC01000004">
    <property type="protein sequence ID" value="RCH55362.1"/>
    <property type="molecule type" value="Genomic_DNA"/>
</dbReference>
<evidence type="ECO:0000313" key="6">
    <source>
        <dbReference type="EMBL" id="RCH55362.1"/>
    </source>
</evidence>
<keyword evidence="7" id="KW-1185">Reference proteome</keyword>
<dbReference type="OrthoDB" id="9800955at2"/>
<dbReference type="InterPro" id="IPR017853">
    <property type="entry name" value="GH"/>
</dbReference>
<dbReference type="InterPro" id="IPR001547">
    <property type="entry name" value="Glyco_hydro_5"/>
</dbReference>
<organism evidence="6 7">
    <name type="scientific">Mucilaginibacter hurinus</name>
    <dbReference type="NCBI Taxonomy" id="2201324"/>
    <lineage>
        <taxon>Bacteria</taxon>
        <taxon>Pseudomonadati</taxon>
        <taxon>Bacteroidota</taxon>
        <taxon>Sphingobacteriia</taxon>
        <taxon>Sphingobacteriales</taxon>
        <taxon>Sphingobacteriaceae</taxon>
        <taxon>Mucilaginibacter</taxon>
    </lineage>
</organism>
<feature type="signal peptide" evidence="4">
    <location>
        <begin position="1"/>
        <end position="22"/>
    </location>
</feature>
<comment type="caution">
    <text evidence="6">The sequence shown here is derived from an EMBL/GenBank/DDBJ whole genome shotgun (WGS) entry which is preliminary data.</text>
</comment>
<keyword evidence="1 3" id="KW-0378">Hydrolase</keyword>
<keyword evidence="4" id="KW-0732">Signal</keyword>
<evidence type="ECO:0000256" key="4">
    <source>
        <dbReference type="SAM" id="SignalP"/>
    </source>
</evidence>
<dbReference type="RefSeq" id="WP_114004984.1">
    <property type="nucleotide sequence ID" value="NZ_QGDC01000004.1"/>
</dbReference>
<evidence type="ECO:0000259" key="5">
    <source>
        <dbReference type="Pfam" id="PF00150"/>
    </source>
</evidence>
<evidence type="ECO:0000256" key="3">
    <source>
        <dbReference type="RuleBase" id="RU361153"/>
    </source>
</evidence>
<keyword evidence="2 3" id="KW-0326">Glycosidase</keyword>
<dbReference type="Pfam" id="PF00150">
    <property type="entry name" value="Cellulase"/>
    <property type="match status" value="1"/>
</dbReference>
<evidence type="ECO:0000313" key="7">
    <source>
        <dbReference type="Proteomes" id="UP000253209"/>
    </source>
</evidence>
<feature type="domain" description="Glycoside hydrolase family 5" evidence="5">
    <location>
        <begin position="76"/>
        <end position="289"/>
    </location>
</feature>
<evidence type="ECO:0000256" key="1">
    <source>
        <dbReference type="ARBA" id="ARBA00022801"/>
    </source>
</evidence>
<dbReference type="GO" id="GO:0004553">
    <property type="term" value="F:hydrolase activity, hydrolyzing O-glycosyl compounds"/>
    <property type="evidence" value="ECO:0007669"/>
    <property type="project" value="InterPro"/>
</dbReference>
<sequence length="378" mass="42988">MIHKFSSCIALILMAGFYPLHVAGSSFKDSSRLDWIQVSEDSTCFINKASAKKFVAWGVNYDHDSRKPGRLIEDYWISEWDTVVADFKEMKQLGANVVRVHLQLPKFMDSANSTNPESLNQLARLIKLAESIGLYLDITGLACYRKNDIPEWYVNLDDAGRWQVQAYFWEAVAKVCKDSPAVFCYGLMNEPLIPAKGEAHKELLAGELGGFYYNQRLVLNIGERTQKQVAKEWIEKMVAAIRRQDSRHMVTLGVIPLAFYFPGAQPLFYDRDVCAKLDFVSVHFYPKHNEVDKALAGLKLYDIGKPLVIEEIFGLECTVEDADAFIEGGKSFADGWISFYWGKTIEELASTGKFGDTWVSNWFKYFKNKSVDILQTSK</sequence>
<dbReference type="SUPFAM" id="SSF51445">
    <property type="entry name" value="(Trans)glycosidases"/>
    <property type="match status" value="1"/>
</dbReference>
<gene>
    <name evidence="6" type="ORF">DJ568_09280</name>
</gene>
<feature type="chain" id="PRO_5016662510" description="Glycoside hydrolase family 5 domain-containing protein" evidence="4">
    <location>
        <begin position="23"/>
        <end position="378"/>
    </location>
</feature>
<proteinExistence type="inferred from homology"/>